<dbReference type="AlphaFoldDB" id="A0A200J916"/>
<dbReference type="GO" id="GO:0016747">
    <property type="term" value="F:acyltransferase activity, transferring groups other than amino-acyl groups"/>
    <property type="evidence" value="ECO:0007669"/>
    <property type="project" value="InterPro"/>
</dbReference>
<dbReference type="InterPro" id="IPR016181">
    <property type="entry name" value="Acyl_CoA_acyltransferase"/>
</dbReference>
<evidence type="ECO:0000259" key="1">
    <source>
        <dbReference type="PROSITE" id="PS51186"/>
    </source>
</evidence>
<sequence length="176" mass="19919">MDGRIIMVKKIGREAQGENKQLIAMDDVKGREPDKGKLADHLLNAFKGTIDDQGEDLKQWQNEVNQFFQGKYGTILKEHSYYHLSLGKITGSVIVSLFRKIPLIIYLAVDPASRGSGLSYELMEQVLSSFTDTTYKHIFLVVTSGNTSAKRVYDRLGFEYAGTDWDMILQKQSFSN</sequence>
<reference evidence="3" key="3">
    <citation type="submission" date="2024-03" db="EMBL/GenBank/DDBJ databases">
        <title>The Genome Sequence of Enterococcus sp. DIV0238c.</title>
        <authorList>
            <consortium name="The Broad Institute Genomics Platform"/>
            <consortium name="The Broad Institute Microbial Omics Core"/>
            <consortium name="The Broad Institute Genomic Center for Infectious Diseases"/>
            <person name="Earl A."/>
            <person name="Manson A."/>
            <person name="Gilmore M."/>
            <person name="Schwartman J."/>
            <person name="Shea T."/>
            <person name="Abouelleil A."/>
            <person name="Cao P."/>
            <person name="Chapman S."/>
            <person name="Cusick C."/>
            <person name="Young S."/>
            <person name="Neafsey D."/>
            <person name="Nusbaum C."/>
            <person name="Birren B."/>
        </authorList>
    </citation>
    <scope>NUCLEOTIDE SEQUENCE</scope>
    <source>
        <strain evidence="3">9D6_DIV0238</strain>
    </source>
</reference>
<name>A0A200J916_9ENTE</name>
<dbReference type="PROSITE" id="PS51186">
    <property type="entry name" value="GNAT"/>
    <property type="match status" value="1"/>
</dbReference>
<keyword evidence="4" id="KW-1185">Reference proteome</keyword>
<dbReference type="Pfam" id="PF00583">
    <property type="entry name" value="Acetyltransf_1"/>
    <property type="match status" value="1"/>
</dbReference>
<dbReference type="OrthoDB" id="2183108at2"/>
<organism evidence="2">
    <name type="scientific">Candidatus Enterococcus dunnyi</name>
    <dbReference type="NCBI Taxonomy" id="1834192"/>
    <lineage>
        <taxon>Bacteria</taxon>
        <taxon>Bacillati</taxon>
        <taxon>Bacillota</taxon>
        <taxon>Bacilli</taxon>
        <taxon>Lactobacillales</taxon>
        <taxon>Enterococcaceae</taxon>
        <taxon>Enterococcus</taxon>
    </lineage>
</organism>
<dbReference type="EMBL" id="NIBQ01000002">
    <property type="protein sequence ID" value="OUZ33097.1"/>
    <property type="molecule type" value="Genomic_DNA"/>
</dbReference>
<evidence type="ECO:0000313" key="3">
    <source>
        <dbReference type="EMBL" id="WYJ93771.1"/>
    </source>
</evidence>
<dbReference type="RefSeq" id="WP_087640911.1">
    <property type="nucleotide sequence ID" value="NZ_CP147246.1"/>
</dbReference>
<evidence type="ECO:0000313" key="4">
    <source>
        <dbReference type="Proteomes" id="UP000196151"/>
    </source>
</evidence>
<protein>
    <recommendedName>
        <fullName evidence="1">N-acetyltransferase domain-containing protein</fullName>
    </recommendedName>
</protein>
<reference evidence="3" key="2">
    <citation type="submission" date="2017-05" db="EMBL/GenBank/DDBJ databases">
        <authorList>
            <consortium name="The Broad Institute Genomics Platform"/>
            <consortium name="The Broad Institute Genomic Center for Infectious Diseases"/>
            <person name="Earl A."/>
            <person name="Manson A."/>
            <person name="Schwartman J."/>
            <person name="Gilmore M."/>
            <person name="Abouelleil A."/>
            <person name="Cao P."/>
            <person name="Chapman S."/>
            <person name="Cusick C."/>
            <person name="Shea T."/>
            <person name="Young S."/>
            <person name="Neafsey D."/>
            <person name="Nusbaum C."/>
            <person name="Birren B."/>
        </authorList>
    </citation>
    <scope>NUCLEOTIDE SEQUENCE</scope>
    <source>
        <strain evidence="3">9D6_DIV0238</strain>
    </source>
</reference>
<dbReference type="EMBL" id="CP147246">
    <property type="protein sequence ID" value="WYJ93771.1"/>
    <property type="molecule type" value="Genomic_DNA"/>
</dbReference>
<dbReference type="SUPFAM" id="SSF55729">
    <property type="entry name" value="Acyl-CoA N-acyltransferases (Nat)"/>
    <property type="match status" value="1"/>
</dbReference>
<evidence type="ECO:0000313" key="2">
    <source>
        <dbReference type="EMBL" id="OUZ33097.1"/>
    </source>
</evidence>
<gene>
    <name evidence="3" type="ORF">A5889_001273</name>
    <name evidence="2" type="ORF">A5889_001806</name>
</gene>
<accession>A0A200J916</accession>
<dbReference type="Proteomes" id="UP000196151">
    <property type="component" value="Chromosome"/>
</dbReference>
<feature type="domain" description="N-acetyltransferase" evidence="1">
    <location>
        <begin position="28"/>
        <end position="176"/>
    </location>
</feature>
<dbReference type="CDD" id="cd04301">
    <property type="entry name" value="NAT_SF"/>
    <property type="match status" value="1"/>
</dbReference>
<dbReference type="InterPro" id="IPR000182">
    <property type="entry name" value="GNAT_dom"/>
</dbReference>
<reference evidence="2" key="1">
    <citation type="submission" date="2017-05" db="EMBL/GenBank/DDBJ databases">
        <title>The Genome Sequence of Enterococcus sp. 9D6_DIV0238.</title>
        <authorList>
            <consortium name="The Broad Institute Genomics Platform"/>
            <consortium name="The Broad Institute Genomic Center for Infectious Diseases"/>
            <person name="Earl A."/>
            <person name="Manson A."/>
            <person name="Schwartman J."/>
            <person name="Gilmore M."/>
            <person name="Abouelleil A."/>
            <person name="Cao P."/>
            <person name="Chapman S."/>
            <person name="Cusick C."/>
            <person name="Shea T."/>
            <person name="Young S."/>
            <person name="Neafsey D."/>
            <person name="Nusbaum C."/>
            <person name="Birren B."/>
        </authorList>
    </citation>
    <scope>NUCLEOTIDE SEQUENCE [LARGE SCALE GENOMIC DNA]</scope>
    <source>
        <strain evidence="2">9D6_DIV0238</strain>
    </source>
</reference>
<dbReference type="Gene3D" id="3.40.630.30">
    <property type="match status" value="1"/>
</dbReference>
<proteinExistence type="predicted"/>